<dbReference type="InParanoid" id="A0A3R7GMP9"/>
<dbReference type="EMBL" id="NIRI02000077">
    <property type="protein sequence ID" value="KAG5441160.1"/>
    <property type="molecule type" value="Genomic_DNA"/>
</dbReference>
<sequence>MFVVRTRPPPLGFPCLGLGKLAVSQPSCFPRVAWQLGTERVLQLNSSSIRNLAPITTQLAACSGFHAFKRTFALPPDIQTKPHFDPRNSVYYCSLKQNGQLNVLHQAASCSSCYDIRDIAINIYS</sequence>
<dbReference type="AlphaFoldDB" id="A0A3R7GMP9"/>
<reference evidence="1 2" key="1">
    <citation type="journal article" date="2018" name="Biotechnol. Adv.">
        <title>Improved genomic resources and new bioinformatic workflow for the carcinogenic parasite Clonorchis sinensis: Biotechnological implications.</title>
        <authorList>
            <person name="Wang D."/>
            <person name="Korhonen P.K."/>
            <person name="Gasser R.B."/>
            <person name="Young N.D."/>
        </authorList>
    </citation>
    <scope>NUCLEOTIDE SEQUENCE [LARGE SCALE GENOMIC DNA]</scope>
    <source>
        <strain evidence="1">Cs-k2</strain>
    </source>
</reference>
<gene>
    <name evidence="1" type="ORF">CSKR_102745</name>
</gene>
<keyword evidence="2" id="KW-1185">Reference proteome</keyword>
<evidence type="ECO:0000313" key="2">
    <source>
        <dbReference type="Proteomes" id="UP000286415"/>
    </source>
</evidence>
<accession>A0A3R7GMP9</accession>
<protein>
    <submittedName>
        <fullName evidence="1">Uncharacterized protein</fullName>
    </submittedName>
</protein>
<dbReference type="Proteomes" id="UP000286415">
    <property type="component" value="Unassembled WGS sequence"/>
</dbReference>
<evidence type="ECO:0000313" key="1">
    <source>
        <dbReference type="EMBL" id="KAG5441160.1"/>
    </source>
</evidence>
<name>A0A3R7GMP9_CLOSI</name>
<proteinExistence type="predicted"/>
<reference evidence="1 2" key="2">
    <citation type="journal article" date="2021" name="Genomics">
        <title>High-quality reference genome for Clonorchis sinensis.</title>
        <authorList>
            <person name="Young N.D."/>
            <person name="Stroehlein A.J."/>
            <person name="Kinkar L."/>
            <person name="Wang T."/>
            <person name="Sohn W.M."/>
            <person name="Chang B.C.H."/>
            <person name="Kaur P."/>
            <person name="Weisz D."/>
            <person name="Dudchenko O."/>
            <person name="Aiden E.L."/>
            <person name="Korhonen P.K."/>
            <person name="Gasser R.B."/>
        </authorList>
    </citation>
    <scope>NUCLEOTIDE SEQUENCE [LARGE SCALE GENOMIC DNA]</scope>
    <source>
        <strain evidence="1">Cs-k2</strain>
    </source>
</reference>
<comment type="caution">
    <text evidence="1">The sequence shown here is derived from an EMBL/GenBank/DDBJ whole genome shotgun (WGS) entry which is preliminary data.</text>
</comment>
<organism evidence="1 2">
    <name type="scientific">Clonorchis sinensis</name>
    <name type="common">Chinese liver fluke</name>
    <dbReference type="NCBI Taxonomy" id="79923"/>
    <lineage>
        <taxon>Eukaryota</taxon>
        <taxon>Metazoa</taxon>
        <taxon>Spiralia</taxon>
        <taxon>Lophotrochozoa</taxon>
        <taxon>Platyhelminthes</taxon>
        <taxon>Trematoda</taxon>
        <taxon>Digenea</taxon>
        <taxon>Opisthorchiida</taxon>
        <taxon>Opisthorchiata</taxon>
        <taxon>Opisthorchiidae</taxon>
        <taxon>Clonorchis</taxon>
    </lineage>
</organism>